<name>A0A2N8ZJR3_9VIBR</name>
<dbReference type="Proteomes" id="UP000235828">
    <property type="component" value="Chromosome B"/>
</dbReference>
<reference evidence="1 2" key="1">
    <citation type="submission" date="2017-10" db="EMBL/GenBank/DDBJ databases">
        <authorList>
            <person name="Banno H."/>
            <person name="Chua N.-H."/>
        </authorList>
    </citation>
    <scope>NUCLEOTIDE SEQUENCE [LARGE SCALE GENOMIC DNA]</scope>
    <source>
        <strain evidence="1">Vibrio tapetis CECT4600</strain>
    </source>
</reference>
<dbReference type="EMBL" id="LT960612">
    <property type="protein sequence ID" value="SON52106.1"/>
    <property type="molecule type" value="Genomic_DNA"/>
</dbReference>
<dbReference type="KEGG" id="vta:B0495"/>
<dbReference type="AlphaFoldDB" id="A0A2N8ZJR3"/>
<evidence type="ECO:0008006" key="3">
    <source>
        <dbReference type="Google" id="ProtNLM"/>
    </source>
</evidence>
<evidence type="ECO:0000313" key="2">
    <source>
        <dbReference type="Proteomes" id="UP000235828"/>
    </source>
</evidence>
<dbReference type="RefSeq" id="WP_102524431.1">
    <property type="nucleotide sequence ID" value="NZ_LT960612.1"/>
</dbReference>
<organism evidence="1 2">
    <name type="scientific">Vibrio tapetis subsp. tapetis</name>
    <dbReference type="NCBI Taxonomy" id="1671868"/>
    <lineage>
        <taxon>Bacteria</taxon>
        <taxon>Pseudomonadati</taxon>
        <taxon>Pseudomonadota</taxon>
        <taxon>Gammaproteobacteria</taxon>
        <taxon>Vibrionales</taxon>
        <taxon>Vibrionaceae</taxon>
        <taxon>Vibrio</taxon>
    </lineage>
</organism>
<proteinExistence type="predicted"/>
<evidence type="ECO:0000313" key="1">
    <source>
        <dbReference type="EMBL" id="SON52106.1"/>
    </source>
</evidence>
<protein>
    <recommendedName>
        <fullName evidence="3">SSU ribosomal protein S2p (SAe)</fullName>
    </recommendedName>
</protein>
<gene>
    <name evidence="1" type="ORF">VTAP4600_B0495</name>
</gene>
<accession>A0A2N8ZJR3</accession>
<keyword evidence="2" id="KW-1185">Reference proteome</keyword>
<sequence>MATMQEQNNMAIHIVEKTMPIDRLVMIMYNSPSEIVYQHFRAVNSHLKDDLVKVGQIVLLSPAESNTCTLEEAQFLDIAKSVDRTLIALDRSERETLAKRYDFLSNVANYNGLLLGLSHNAWNAQVSQVKSILKDLEKSYVSSYKNNGNLSNSAFFTKRNMHFQRLDSALSRFGQPKMGGRIIAGDIRKNLGLSSRSIIYHWGQQKGGVTSIPNFSKNYATVASMSRNLKRVGYIGIALTGVDATANIKKACLTKSKAQCSKVKYTQIGKATGSISGGLVGGGVATWGVCTLMFGLPTGGTSAFWCAVVAGGAGGYVGGNMAGKYGESTGELLYKSYGIK</sequence>
<dbReference type="OrthoDB" id="6352550at2"/>